<dbReference type="EMBL" id="CAWUPB010000857">
    <property type="protein sequence ID" value="CAK7327528.1"/>
    <property type="molecule type" value="Genomic_DNA"/>
</dbReference>
<organism evidence="1 2">
    <name type="scientific">Dovyalis caffra</name>
    <dbReference type="NCBI Taxonomy" id="77055"/>
    <lineage>
        <taxon>Eukaryota</taxon>
        <taxon>Viridiplantae</taxon>
        <taxon>Streptophyta</taxon>
        <taxon>Embryophyta</taxon>
        <taxon>Tracheophyta</taxon>
        <taxon>Spermatophyta</taxon>
        <taxon>Magnoliopsida</taxon>
        <taxon>eudicotyledons</taxon>
        <taxon>Gunneridae</taxon>
        <taxon>Pentapetalae</taxon>
        <taxon>rosids</taxon>
        <taxon>fabids</taxon>
        <taxon>Malpighiales</taxon>
        <taxon>Salicaceae</taxon>
        <taxon>Flacourtieae</taxon>
        <taxon>Dovyalis</taxon>
    </lineage>
</organism>
<dbReference type="Pfam" id="PF12609">
    <property type="entry name" value="DUF3774"/>
    <property type="match status" value="1"/>
</dbReference>
<sequence length="97" mass="10550">MSAAGGTWIVAASIGAVETFKDQLGICRWNYSIRSLEAQAKKSLGSLAKAKFLSSSNSSVTSTMVLDKVGNVEMKESEQYAEKIMHLSCWGPNTIRF</sequence>
<dbReference type="AlphaFoldDB" id="A0AAV1R3D6"/>
<name>A0AAV1R3D6_9ROSI</name>
<dbReference type="PANTHER" id="PTHR33090">
    <property type="entry name" value="DUF3774 DOMAIN PROTEIN-RELATED"/>
    <property type="match status" value="1"/>
</dbReference>
<keyword evidence="2" id="KW-1185">Reference proteome</keyword>
<proteinExistence type="predicted"/>
<evidence type="ECO:0000313" key="2">
    <source>
        <dbReference type="Proteomes" id="UP001314170"/>
    </source>
</evidence>
<accession>A0AAV1R3D6</accession>
<gene>
    <name evidence="1" type="ORF">DCAF_LOCUS5241</name>
</gene>
<reference evidence="1 2" key="1">
    <citation type="submission" date="2024-01" db="EMBL/GenBank/DDBJ databases">
        <authorList>
            <person name="Waweru B."/>
        </authorList>
    </citation>
    <scope>NUCLEOTIDE SEQUENCE [LARGE SCALE GENOMIC DNA]</scope>
</reference>
<dbReference type="InterPro" id="IPR022251">
    <property type="entry name" value="DUF3774_wound-induced"/>
</dbReference>
<evidence type="ECO:0000313" key="1">
    <source>
        <dbReference type="EMBL" id="CAK7327528.1"/>
    </source>
</evidence>
<dbReference type="Proteomes" id="UP001314170">
    <property type="component" value="Unassembled WGS sequence"/>
</dbReference>
<evidence type="ECO:0008006" key="3">
    <source>
        <dbReference type="Google" id="ProtNLM"/>
    </source>
</evidence>
<protein>
    <recommendedName>
        <fullName evidence="3">Wound-responsive family protein</fullName>
    </recommendedName>
</protein>
<comment type="caution">
    <text evidence="1">The sequence shown here is derived from an EMBL/GenBank/DDBJ whole genome shotgun (WGS) entry which is preliminary data.</text>
</comment>